<dbReference type="EMBL" id="JAEKPD010000001">
    <property type="protein sequence ID" value="MBJ3761527.1"/>
    <property type="molecule type" value="Genomic_DNA"/>
</dbReference>
<organism evidence="2 3">
    <name type="scientific">Palleronia pontilimi</name>
    <dbReference type="NCBI Taxonomy" id="1964209"/>
    <lineage>
        <taxon>Bacteria</taxon>
        <taxon>Pseudomonadati</taxon>
        <taxon>Pseudomonadota</taxon>
        <taxon>Alphaproteobacteria</taxon>
        <taxon>Rhodobacterales</taxon>
        <taxon>Roseobacteraceae</taxon>
        <taxon>Palleronia</taxon>
    </lineage>
</organism>
<proteinExistence type="predicted"/>
<dbReference type="AlphaFoldDB" id="A0A934IBP9"/>
<feature type="domain" description="PD-(D/E)XK endonuclease-like" evidence="1">
    <location>
        <begin position="709"/>
        <end position="896"/>
    </location>
</feature>
<dbReference type="Proteomes" id="UP000642488">
    <property type="component" value="Unassembled WGS sequence"/>
</dbReference>
<protein>
    <submittedName>
        <fullName evidence="2">Double-strand break repair protein AddB</fullName>
    </submittedName>
</protein>
<evidence type="ECO:0000313" key="3">
    <source>
        <dbReference type="Proteomes" id="UP000642488"/>
    </source>
</evidence>
<reference evidence="2" key="1">
    <citation type="submission" date="2020-12" db="EMBL/GenBank/DDBJ databases">
        <title>Bacterial taxonomy.</title>
        <authorList>
            <person name="Pan X."/>
        </authorList>
    </citation>
    <scope>NUCLEOTIDE SEQUENCE</scope>
    <source>
        <strain evidence="2">KCTC 52957</strain>
    </source>
</reference>
<dbReference type="InterPro" id="IPR014153">
    <property type="entry name" value="Ds_break_AddB"/>
</dbReference>
<name>A0A934IBP9_9RHOB</name>
<dbReference type="RefSeq" id="WP_198914682.1">
    <property type="nucleotide sequence ID" value="NZ_JAEKPD010000001.1"/>
</dbReference>
<comment type="caution">
    <text evidence="2">The sequence shown here is derived from an EMBL/GenBank/DDBJ whole genome shotgun (WGS) entry which is preliminary data.</text>
</comment>
<gene>
    <name evidence="2" type="primary">addB</name>
    <name evidence="2" type="ORF">ILP92_02035</name>
</gene>
<dbReference type="SUPFAM" id="SSF52980">
    <property type="entry name" value="Restriction endonuclease-like"/>
    <property type="match status" value="1"/>
</dbReference>
<evidence type="ECO:0000313" key="2">
    <source>
        <dbReference type="EMBL" id="MBJ3761527.1"/>
    </source>
</evidence>
<dbReference type="InterPro" id="IPR027417">
    <property type="entry name" value="P-loop_NTPase"/>
</dbReference>
<accession>A0A934IBP9</accession>
<dbReference type="InterPro" id="IPR011335">
    <property type="entry name" value="Restrct_endonuc-II-like"/>
</dbReference>
<evidence type="ECO:0000259" key="1">
    <source>
        <dbReference type="Pfam" id="PF12705"/>
    </source>
</evidence>
<dbReference type="NCBIfam" id="TIGR02786">
    <property type="entry name" value="addB_alphas"/>
    <property type="match status" value="1"/>
</dbReference>
<dbReference type="SUPFAM" id="SSF52540">
    <property type="entry name" value="P-loop containing nucleoside triphosphate hydrolases"/>
    <property type="match status" value="1"/>
</dbReference>
<dbReference type="Gene3D" id="3.90.320.10">
    <property type="match status" value="1"/>
</dbReference>
<sequence length="983" mass="107799">MFEPSDSPRLFGLPPGADFPAELLRGLEKRMDGQPPEHWARIELFVNTRRMARRITELFVRGPARLLPRIQLVGDLGRDSLLTDLPPPADPLARRLELAQLTAALIRQEPGLAPGTAAYDLADSLAALMDEMQGEGVSPDAIVALDVSDQSGHWQRALRFLSIIRPFFDARSLPDPEARQRKVVEELVAKWQSAPPAHPVIVAGSTGSRGTTALLMQAVARLPQGAVVLPGFDADMPAQIWQGLMDDPGAEDHPQFRFARLCQELDHAPWDVSGWTDADPDPGRRKLVSMALRPAPVTDGWLRDGPDLGNLLDATGRISLLDAPNPRLEALSIALRLRAAVESGQSAALITPDRNLTRQVTAALDRWGIEPDDSAGKPLALSAPGRLLRHTAAILGQAVTPEELLTILKHPLVASGTDRGAHLRLSRELELWLRRDGPPHPKAADLRTWSERKEIDGAADWIDWIDATLLSSAATADGDLSDMVAAHLRMVRVLAAGPQGIDSGALWDKKAGEAALTAMTRLSEQAHMAGPMRFADYRAVTDAVLAEELRDPVTPHPGVMIRGTIEARVQGADLVILGGLNEGTWPEAARADPWLNRKMRAEVGLLLPERRIGLSAHDFQQAICAPEVLITRSIRNDEAETVMSRWLYRLTNLLDGLPQTGGDKALKDMRARGQSWLAQARAVEARIAPAPRAARPAPCPPADMRLTELSVTDIQKLIRDPYAIYARRILRLKPLEPLRKDADMALRGTLFHQVFERFVAEGIDPADPDAARRFMDIARAEAEADVPWLATRMVWLSRLGLLADWFVAQDAAHRADGHAPAALERSGTYDVPGTAVRLRGNADRIDLRADGSLVVLDYKTGKPPSAKQIRQYDPQVLIEAIMAEAGAFHGLDPARVTEAGHIELTTSPKWQIHALRDPNAKDPLSPEEGLQMLQALLRAYGDPGKGFMARRAMEKLTYDYGYDHLARYGEWDTSETARTVTLT</sequence>
<keyword evidence="3" id="KW-1185">Reference proteome</keyword>
<dbReference type="InterPro" id="IPR038726">
    <property type="entry name" value="PDDEXK_AddAB-type"/>
</dbReference>
<dbReference type="InterPro" id="IPR011604">
    <property type="entry name" value="PDDEXK-like_dom_sf"/>
</dbReference>
<dbReference type="Pfam" id="PF12705">
    <property type="entry name" value="PDDEXK_1"/>
    <property type="match status" value="1"/>
</dbReference>